<feature type="domain" description="NAD-dependent epimerase/dehydratase" evidence="1">
    <location>
        <begin position="3"/>
        <end position="189"/>
    </location>
</feature>
<name>A0A4Y7X9K4_9GAMM</name>
<sequence length="273" mass="30583">MHVLIIGLGNIGSLLATNLVTRGHQVTGINRSPRSIAGVNAIAQPVQQLHLAQVAPIDWVYVILSPDSRTAESYRHVFMDSLAPLQQALHAHPVQRVVFISSSSVYGSGQGEWMDETTPPQPDTPTAQVLWQAEQQWRKVWGSRLTVVRPSGIYGPGRLRLIDWVKQGKPVKLNQWTNRIHSDDLAGFLAYLSTLSELAPLYLATDQQPSLQHEVLAYLAQHLQVENVPILEAPMSGKRLDGQRLAQTGYQLQYPDYRQGYAMMLAFSYENRR</sequence>
<proteinExistence type="predicted"/>
<evidence type="ECO:0000313" key="2">
    <source>
        <dbReference type="EMBL" id="TEU24232.1"/>
    </source>
</evidence>
<keyword evidence="3" id="KW-1185">Reference proteome</keyword>
<accession>A0A4Y7X9K4</accession>
<dbReference type="SUPFAM" id="SSF51735">
    <property type="entry name" value="NAD(P)-binding Rossmann-fold domains"/>
    <property type="match status" value="1"/>
</dbReference>
<dbReference type="OrthoDB" id="9808276at2"/>
<dbReference type="AlphaFoldDB" id="A0A4Y7X9K4"/>
<dbReference type="InterPro" id="IPR051783">
    <property type="entry name" value="NAD(P)-dependent_oxidoreduct"/>
</dbReference>
<dbReference type="EMBL" id="SNTY01000067">
    <property type="protein sequence ID" value="TEU24232.1"/>
    <property type="molecule type" value="Genomic_DNA"/>
</dbReference>
<dbReference type="GO" id="GO:0005737">
    <property type="term" value="C:cytoplasm"/>
    <property type="evidence" value="ECO:0007669"/>
    <property type="project" value="TreeGrafter"/>
</dbReference>
<organism evidence="2 3">
    <name type="scientific">Alkanindiges illinoisensis</name>
    <dbReference type="NCBI Taxonomy" id="197183"/>
    <lineage>
        <taxon>Bacteria</taxon>
        <taxon>Pseudomonadati</taxon>
        <taxon>Pseudomonadota</taxon>
        <taxon>Gammaproteobacteria</taxon>
        <taxon>Moraxellales</taxon>
        <taxon>Moraxellaceae</taxon>
        <taxon>Alkanindiges</taxon>
    </lineage>
</organism>
<dbReference type="InterPro" id="IPR001509">
    <property type="entry name" value="Epimerase_deHydtase"/>
</dbReference>
<dbReference type="STRING" id="1120977.GCA_000619845_02312"/>
<evidence type="ECO:0000259" key="1">
    <source>
        <dbReference type="Pfam" id="PF01370"/>
    </source>
</evidence>
<dbReference type="Proteomes" id="UP000297834">
    <property type="component" value="Unassembled WGS sequence"/>
</dbReference>
<comment type="caution">
    <text evidence="2">The sequence shown here is derived from an EMBL/GenBank/DDBJ whole genome shotgun (WGS) entry which is preliminary data.</text>
</comment>
<evidence type="ECO:0000313" key="3">
    <source>
        <dbReference type="Proteomes" id="UP000297834"/>
    </source>
</evidence>
<dbReference type="InterPro" id="IPR036291">
    <property type="entry name" value="NAD(P)-bd_dom_sf"/>
</dbReference>
<dbReference type="Gene3D" id="3.40.50.720">
    <property type="entry name" value="NAD(P)-binding Rossmann-like Domain"/>
    <property type="match status" value="1"/>
</dbReference>
<dbReference type="PANTHER" id="PTHR48079">
    <property type="entry name" value="PROTEIN YEEZ"/>
    <property type="match status" value="1"/>
</dbReference>
<gene>
    <name evidence="2" type="ORF">E2B99_12535</name>
</gene>
<dbReference type="RefSeq" id="WP_134245387.1">
    <property type="nucleotide sequence ID" value="NZ_SNTY01000067.1"/>
</dbReference>
<dbReference type="GO" id="GO:0004029">
    <property type="term" value="F:aldehyde dehydrogenase (NAD+) activity"/>
    <property type="evidence" value="ECO:0007669"/>
    <property type="project" value="TreeGrafter"/>
</dbReference>
<dbReference type="Pfam" id="PF01370">
    <property type="entry name" value="Epimerase"/>
    <property type="match status" value="1"/>
</dbReference>
<dbReference type="PANTHER" id="PTHR48079:SF6">
    <property type="entry name" value="NAD(P)-BINDING DOMAIN-CONTAINING PROTEIN-RELATED"/>
    <property type="match status" value="1"/>
</dbReference>
<reference evidence="2 3" key="1">
    <citation type="submission" date="2019-03" db="EMBL/GenBank/DDBJ databases">
        <title>Alkanindiges illinoisensis: a potential pathogenic isolated from ascites of a gastric cancer patient with abdominal metastasis.</title>
        <authorList>
            <person name="Hu X."/>
            <person name="Yang B."/>
            <person name="Yan X."/>
            <person name="Lin L."/>
            <person name="Zhao H."/>
            <person name="Zhou F."/>
            <person name="Su B."/>
            <person name="Chen J."/>
            <person name="Rui Y."/>
            <person name="Wang Q."/>
            <person name="Zheng L."/>
        </authorList>
    </citation>
    <scope>NUCLEOTIDE SEQUENCE [LARGE SCALE GENOMIC DNA]</scope>
    <source>
        <strain evidence="2 3">NFYY 23406</strain>
    </source>
</reference>
<protein>
    <submittedName>
        <fullName evidence="2">NAD-dependent epimerase/dehydratase family protein</fullName>
    </submittedName>
</protein>